<gene>
    <name evidence="1" type="ORF">DHETER_LOCUS7066</name>
</gene>
<sequence>MVEARRLPILKYISTLLNPILQYFGQMPSNDYCDMIIQAWAPAIPNIIALEAQSKKKSFTKQNDNVQSSQPASNILQPM</sequence>
<evidence type="ECO:0000313" key="1">
    <source>
        <dbReference type="EMBL" id="CAG8596266.1"/>
    </source>
</evidence>
<protein>
    <submittedName>
        <fullName evidence="1">5227_t:CDS:1</fullName>
    </submittedName>
</protein>
<feature type="non-terminal residue" evidence="1">
    <location>
        <position position="79"/>
    </location>
</feature>
<name>A0ACA9MPD8_9GLOM</name>
<dbReference type="Proteomes" id="UP000789702">
    <property type="component" value="Unassembled WGS sequence"/>
</dbReference>
<accession>A0ACA9MPD8</accession>
<keyword evidence="2" id="KW-1185">Reference proteome</keyword>
<proteinExistence type="predicted"/>
<evidence type="ECO:0000313" key="2">
    <source>
        <dbReference type="Proteomes" id="UP000789702"/>
    </source>
</evidence>
<reference evidence="1" key="1">
    <citation type="submission" date="2021-06" db="EMBL/GenBank/DDBJ databases">
        <authorList>
            <person name="Kallberg Y."/>
            <person name="Tangrot J."/>
            <person name="Rosling A."/>
        </authorList>
    </citation>
    <scope>NUCLEOTIDE SEQUENCE</scope>
    <source>
        <strain evidence="1">IL203A</strain>
    </source>
</reference>
<organism evidence="1 2">
    <name type="scientific">Dentiscutata heterogama</name>
    <dbReference type="NCBI Taxonomy" id="1316150"/>
    <lineage>
        <taxon>Eukaryota</taxon>
        <taxon>Fungi</taxon>
        <taxon>Fungi incertae sedis</taxon>
        <taxon>Mucoromycota</taxon>
        <taxon>Glomeromycotina</taxon>
        <taxon>Glomeromycetes</taxon>
        <taxon>Diversisporales</taxon>
        <taxon>Gigasporaceae</taxon>
        <taxon>Dentiscutata</taxon>
    </lineage>
</organism>
<dbReference type="EMBL" id="CAJVPU010009555">
    <property type="protein sequence ID" value="CAG8596266.1"/>
    <property type="molecule type" value="Genomic_DNA"/>
</dbReference>
<comment type="caution">
    <text evidence="1">The sequence shown here is derived from an EMBL/GenBank/DDBJ whole genome shotgun (WGS) entry which is preliminary data.</text>
</comment>